<feature type="domain" description="Cathepsin propeptide inhibitor" evidence="1">
    <location>
        <begin position="87"/>
        <end position="144"/>
    </location>
</feature>
<dbReference type="EMBL" id="CM008054">
    <property type="protein sequence ID" value="PVH32240.1"/>
    <property type="molecule type" value="Genomic_DNA"/>
</dbReference>
<protein>
    <recommendedName>
        <fullName evidence="1">Cathepsin propeptide inhibitor domain-containing protein</fullName>
    </recommendedName>
</protein>
<accession>A0A2T8I3L0</accession>
<proteinExistence type="predicted"/>
<evidence type="ECO:0000259" key="1">
    <source>
        <dbReference type="SMART" id="SM00848"/>
    </source>
</evidence>
<dbReference type="InterPro" id="IPR038765">
    <property type="entry name" value="Papain-like_cys_pep_sf"/>
</dbReference>
<dbReference type="SMART" id="SM00848">
    <property type="entry name" value="Inhibitor_I29"/>
    <property type="match status" value="2"/>
</dbReference>
<dbReference type="InterPro" id="IPR013201">
    <property type="entry name" value="Prot_inhib_I29"/>
</dbReference>
<organism evidence="2">
    <name type="scientific">Panicum hallii</name>
    <dbReference type="NCBI Taxonomy" id="206008"/>
    <lineage>
        <taxon>Eukaryota</taxon>
        <taxon>Viridiplantae</taxon>
        <taxon>Streptophyta</taxon>
        <taxon>Embryophyta</taxon>
        <taxon>Tracheophyta</taxon>
        <taxon>Spermatophyta</taxon>
        <taxon>Magnoliopsida</taxon>
        <taxon>Liliopsida</taxon>
        <taxon>Poales</taxon>
        <taxon>Poaceae</taxon>
        <taxon>PACMAD clade</taxon>
        <taxon>Panicoideae</taxon>
        <taxon>Panicodae</taxon>
        <taxon>Paniceae</taxon>
        <taxon>Panicinae</taxon>
        <taxon>Panicum</taxon>
        <taxon>Panicum sect. Panicum</taxon>
    </lineage>
</organism>
<evidence type="ECO:0000313" key="2">
    <source>
        <dbReference type="EMBL" id="PVH32240.1"/>
    </source>
</evidence>
<name>A0A2T8I3L0_9POAL</name>
<dbReference type="Gramene" id="PVH32240">
    <property type="protein sequence ID" value="PVH32240"/>
    <property type="gene ID" value="PAHAL_9G352100"/>
</dbReference>
<dbReference type="Proteomes" id="UP000243499">
    <property type="component" value="Chromosome 9"/>
</dbReference>
<reference evidence="2" key="1">
    <citation type="submission" date="2018-04" db="EMBL/GenBank/DDBJ databases">
        <title>WGS assembly of Panicum hallii.</title>
        <authorList>
            <person name="Lovell J."/>
            <person name="Jenkins J."/>
            <person name="Lowry D."/>
            <person name="Mamidi S."/>
            <person name="Sreedasyam A."/>
            <person name="Weng X."/>
            <person name="Barry K."/>
            <person name="Bonette J."/>
            <person name="Campitelli B."/>
            <person name="Daum C."/>
            <person name="Gordon S."/>
            <person name="Gould B."/>
            <person name="Lipzen A."/>
            <person name="Macqueen A."/>
            <person name="Palacio-Mejia J."/>
            <person name="Plott C."/>
            <person name="Shakirov E."/>
            <person name="Shu S."/>
            <person name="Yoshinaga Y."/>
            <person name="Zane M."/>
            <person name="Rokhsar D."/>
            <person name="Grimwood J."/>
            <person name="Schmutz J."/>
            <person name="Juenger T."/>
        </authorList>
    </citation>
    <scope>NUCLEOTIDE SEQUENCE [LARGE SCALE GENOMIC DNA]</scope>
    <source>
        <strain evidence="2">FIL2</strain>
    </source>
</reference>
<dbReference type="Gene3D" id="1.10.287.2250">
    <property type="match status" value="2"/>
</dbReference>
<feature type="domain" description="Cathepsin propeptide inhibitor" evidence="1">
    <location>
        <begin position="26"/>
        <end position="67"/>
    </location>
</feature>
<dbReference type="Pfam" id="PF08246">
    <property type="entry name" value="Inhibitor_I29"/>
    <property type="match status" value="2"/>
</dbReference>
<gene>
    <name evidence="2" type="ORF">PAHAL_9G352100</name>
</gene>
<sequence length="182" mass="21213">MSPALLVLVLSPAVPDTYEHETRRMFVEWKAKYTKTYKYAGEEECRYAVFKDTRRRVASANAAGEIFRGRGVRIEEKSYEEKTRRMFVGWKAKYGKTYRDVGKEECRYKLFKANRRVDVKLNAVPARETAFSLNHLGDLTNEEVRECCDGRDGEMEGKLSARCEAAIARRDIVYDFERLIRS</sequence>
<dbReference type="SUPFAM" id="SSF54001">
    <property type="entry name" value="Cysteine proteinases"/>
    <property type="match status" value="2"/>
</dbReference>
<dbReference type="AlphaFoldDB" id="A0A2T8I3L0"/>